<name>A0A369T9U2_9PROT</name>
<proteinExistence type="predicted"/>
<dbReference type="AlphaFoldDB" id="A0A369T9U2"/>
<feature type="signal peptide" evidence="2">
    <location>
        <begin position="1"/>
        <end position="18"/>
    </location>
</feature>
<dbReference type="PROSITE" id="PS51257">
    <property type="entry name" value="PROKAR_LIPOPROTEIN"/>
    <property type="match status" value="1"/>
</dbReference>
<comment type="caution">
    <text evidence="3">The sequence shown here is derived from an EMBL/GenBank/DDBJ whole genome shotgun (WGS) entry which is preliminary data.</text>
</comment>
<evidence type="ECO:0000313" key="3">
    <source>
        <dbReference type="EMBL" id="RDD62060.1"/>
    </source>
</evidence>
<dbReference type="RefSeq" id="WP_114581958.1">
    <property type="nucleotide sequence ID" value="NZ_QPMH01000007.1"/>
</dbReference>
<feature type="chain" id="PRO_5017001399" evidence="2">
    <location>
        <begin position="19"/>
        <end position="189"/>
    </location>
</feature>
<evidence type="ECO:0000256" key="2">
    <source>
        <dbReference type="SAM" id="SignalP"/>
    </source>
</evidence>
<dbReference type="Pfam" id="PF05573">
    <property type="entry name" value="NosL"/>
    <property type="match status" value="1"/>
</dbReference>
<feature type="compositionally biased region" description="Polar residues" evidence="1">
    <location>
        <begin position="179"/>
        <end position="189"/>
    </location>
</feature>
<dbReference type="InterPro" id="IPR008719">
    <property type="entry name" value="N2O_reductase_NosL"/>
</dbReference>
<keyword evidence="2" id="KW-0732">Signal</keyword>
<gene>
    <name evidence="3" type="ORF">DRB17_09475</name>
</gene>
<protein>
    <submittedName>
        <fullName evidence="3">Copper resistance protein CopZ</fullName>
    </submittedName>
</protein>
<dbReference type="Gene3D" id="3.30.70.2050">
    <property type="match status" value="1"/>
</dbReference>
<accession>A0A369T9U2</accession>
<evidence type="ECO:0000313" key="4">
    <source>
        <dbReference type="Proteomes" id="UP000253941"/>
    </source>
</evidence>
<evidence type="ECO:0000256" key="1">
    <source>
        <dbReference type="SAM" id="MobiDB-lite"/>
    </source>
</evidence>
<sequence length="189" mass="20562">MTRVLVAILLALSLTACGEEETAKIPPPAKLDRTAAAYFTGMIIVDHEGPKGQIHLRGQKEPLWFSNVRDTVAFTMLPEESKDIAAIYVHDIGKAESWAHPGPDAWMPAREGIYVIGSGRRGGMGAPEPVPFSSREVAQAFADAEGGRLVTFDEIPRDFVFGDPHAPQSAESPSVDVMEQQNHQTGERQ</sequence>
<organism evidence="3 4">
    <name type="scientific">Ferruginivarius sediminum</name>
    <dbReference type="NCBI Taxonomy" id="2661937"/>
    <lineage>
        <taxon>Bacteria</taxon>
        <taxon>Pseudomonadati</taxon>
        <taxon>Pseudomonadota</taxon>
        <taxon>Alphaproteobacteria</taxon>
        <taxon>Rhodospirillales</taxon>
        <taxon>Rhodospirillaceae</taxon>
        <taxon>Ferruginivarius</taxon>
    </lineage>
</organism>
<dbReference type="EMBL" id="QPMH01000007">
    <property type="protein sequence ID" value="RDD62060.1"/>
    <property type="molecule type" value="Genomic_DNA"/>
</dbReference>
<reference evidence="3 4" key="1">
    <citation type="submission" date="2018-07" db="EMBL/GenBank/DDBJ databases">
        <title>Venubactetium sediminum gen. nov., sp. nov., isolated from a marine solar saltern.</title>
        <authorList>
            <person name="Wang S."/>
        </authorList>
    </citation>
    <scope>NUCLEOTIDE SEQUENCE [LARGE SCALE GENOMIC DNA]</scope>
    <source>
        <strain evidence="3 4">WD2A32</strain>
    </source>
</reference>
<dbReference type="SUPFAM" id="SSF160387">
    <property type="entry name" value="NosL/MerB-like"/>
    <property type="match status" value="1"/>
</dbReference>
<keyword evidence="4" id="KW-1185">Reference proteome</keyword>
<feature type="region of interest" description="Disordered" evidence="1">
    <location>
        <begin position="160"/>
        <end position="189"/>
    </location>
</feature>
<dbReference type="Proteomes" id="UP000253941">
    <property type="component" value="Unassembled WGS sequence"/>
</dbReference>
<dbReference type="PANTHER" id="PTHR41247">
    <property type="entry name" value="HTH-TYPE TRANSCRIPTIONAL REPRESSOR YCNK"/>
    <property type="match status" value="1"/>
</dbReference>
<dbReference type="Gene3D" id="3.30.70.2060">
    <property type="match status" value="1"/>
</dbReference>
<dbReference type="PANTHER" id="PTHR41247:SF1">
    <property type="entry name" value="HTH-TYPE TRANSCRIPTIONAL REPRESSOR YCNK"/>
    <property type="match status" value="1"/>
</dbReference>